<evidence type="ECO:0000313" key="3">
    <source>
        <dbReference type="Proteomes" id="UP000317716"/>
    </source>
</evidence>
<gene>
    <name evidence="2" type="ORF">E6K72_11890</name>
</gene>
<feature type="signal peptide" evidence="1">
    <location>
        <begin position="1"/>
        <end position="30"/>
    </location>
</feature>
<feature type="non-terminal residue" evidence="2">
    <location>
        <position position="139"/>
    </location>
</feature>
<protein>
    <submittedName>
        <fullName evidence="2">Uncharacterized protein</fullName>
    </submittedName>
</protein>
<feature type="chain" id="PRO_5021878930" evidence="1">
    <location>
        <begin position="31"/>
        <end position="139"/>
    </location>
</feature>
<evidence type="ECO:0000313" key="2">
    <source>
        <dbReference type="EMBL" id="TMQ49928.1"/>
    </source>
</evidence>
<name>A0A538SEX0_UNCEI</name>
<accession>A0A538SEX0</accession>
<dbReference type="PROSITE" id="PS51257">
    <property type="entry name" value="PROKAR_LIPOPROTEIN"/>
    <property type="match status" value="1"/>
</dbReference>
<proteinExistence type="predicted"/>
<evidence type="ECO:0000256" key="1">
    <source>
        <dbReference type="SAM" id="SignalP"/>
    </source>
</evidence>
<organism evidence="2 3">
    <name type="scientific">Eiseniibacteriota bacterium</name>
    <dbReference type="NCBI Taxonomy" id="2212470"/>
    <lineage>
        <taxon>Bacteria</taxon>
        <taxon>Candidatus Eiseniibacteriota</taxon>
    </lineage>
</organism>
<dbReference type="AlphaFoldDB" id="A0A538SEX0"/>
<sequence length="139" mass="14593">MKRTSILYVGMAGAIGLTLALGAWASTACAEDFAAGPEWLRAPIARGPVAAAVGVDERHAWWGIDGTVPLGLGPSRMRTNVVGQPVLGLGMSIAGSARSDARDLRYTALIDRRSRLDGGWLGISTGQHAKLQLGTGLWR</sequence>
<dbReference type="Proteomes" id="UP000317716">
    <property type="component" value="Unassembled WGS sequence"/>
</dbReference>
<dbReference type="EMBL" id="VBOS01000432">
    <property type="protein sequence ID" value="TMQ49928.1"/>
    <property type="molecule type" value="Genomic_DNA"/>
</dbReference>
<reference evidence="2 3" key="1">
    <citation type="journal article" date="2019" name="Nat. Microbiol.">
        <title>Mediterranean grassland soil C-N compound turnover is dependent on rainfall and depth, and is mediated by genomically divergent microorganisms.</title>
        <authorList>
            <person name="Diamond S."/>
            <person name="Andeer P.F."/>
            <person name="Li Z."/>
            <person name="Crits-Christoph A."/>
            <person name="Burstein D."/>
            <person name="Anantharaman K."/>
            <person name="Lane K.R."/>
            <person name="Thomas B.C."/>
            <person name="Pan C."/>
            <person name="Northen T.R."/>
            <person name="Banfield J.F."/>
        </authorList>
    </citation>
    <scope>NUCLEOTIDE SEQUENCE [LARGE SCALE GENOMIC DNA]</scope>
    <source>
        <strain evidence="2">WS_2</strain>
    </source>
</reference>
<keyword evidence="1" id="KW-0732">Signal</keyword>
<comment type="caution">
    <text evidence="2">The sequence shown here is derived from an EMBL/GenBank/DDBJ whole genome shotgun (WGS) entry which is preliminary data.</text>
</comment>